<comment type="caution">
    <text evidence="3">The sequence shown here is derived from an EMBL/GenBank/DDBJ whole genome shotgun (WGS) entry which is preliminary data.</text>
</comment>
<proteinExistence type="inferred from homology"/>
<evidence type="ECO:0000313" key="3">
    <source>
        <dbReference type="EMBL" id="EJN55939.1"/>
    </source>
</evidence>
<dbReference type="EMBL" id="AKFP01000026">
    <property type="protein sequence ID" value="EJN55939.1"/>
    <property type="molecule type" value="Genomic_DNA"/>
</dbReference>
<dbReference type="Pfam" id="PF02481">
    <property type="entry name" value="DNA_processg_A"/>
    <property type="match status" value="1"/>
</dbReference>
<evidence type="ECO:0000256" key="1">
    <source>
        <dbReference type="ARBA" id="ARBA00006525"/>
    </source>
</evidence>
<accession>J3JBQ7</accession>
<gene>
    <name evidence="3" type="ORF">A11Y_23627</name>
</gene>
<dbReference type="InterPro" id="IPR057666">
    <property type="entry name" value="DrpA_SLOG"/>
</dbReference>
<dbReference type="PATRIC" id="fig|1185325.3.peg.1270"/>
<dbReference type="AlphaFoldDB" id="J3JBQ7"/>
<feature type="domain" description="Smf/DprA SLOG" evidence="2">
    <location>
        <begin position="89"/>
        <end position="297"/>
    </location>
</feature>
<dbReference type="InterPro" id="IPR003488">
    <property type="entry name" value="DprA"/>
</dbReference>
<reference evidence="3 4" key="1">
    <citation type="submission" date="2012-05" db="EMBL/GenBank/DDBJ databases">
        <title>Complete Genome Sequence of Lactobacillus coryniformis CECT5711.</title>
        <authorList>
            <person name="Rodriguez J.M."/>
        </authorList>
    </citation>
    <scope>NUCLEOTIDE SEQUENCE [LARGE SCALE GENOMIC DNA]</scope>
    <source>
        <strain evidence="4">CECT5711</strain>
    </source>
</reference>
<dbReference type="SUPFAM" id="SSF102405">
    <property type="entry name" value="MCP/YpsA-like"/>
    <property type="match status" value="1"/>
</dbReference>
<sequence>MRSFIVNNRRSVFMLPQTFLLKLHLCPGIGQVGELRIAEYLRQRPTAQLDVTQLCQLARLNARQTQHLQQAWLSPQLAMAVRQHQQINTLTWLDAAYPEYLRESYRPPAVLFYQGDLNLLQQPVLALVGARQATNYTQRVLSQFMPALVANQVVTISGLAAGADRMAHLTTLAAHGSTIAVIGTGLDVYYPRVNQALQQRIATTGLVLTEYPLGSSPQRHHFPERNRILAGLCQALCVTEARHHSGSLITANLALQANRNVLAVPGALWQPLSVGCNQLIAAGARPALSATDLLEELAII</sequence>
<evidence type="ECO:0000313" key="4">
    <source>
        <dbReference type="Proteomes" id="UP000007271"/>
    </source>
</evidence>
<comment type="similarity">
    <text evidence="1">Belongs to the DprA/Smf family.</text>
</comment>
<organism evidence="3 4">
    <name type="scientific">Loigolactobacillus coryniformis subsp. coryniformis CECT 5711</name>
    <dbReference type="NCBI Taxonomy" id="1185325"/>
    <lineage>
        <taxon>Bacteria</taxon>
        <taxon>Bacillati</taxon>
        <taxon>Bacillota</taxon>
        <taxon>Bacilli</taxon>
        <taxon>Lactobacillales</taxon>
        <taxon>Lactobacillaceae</taxon>
        <taxon>Loigolactobacillus</taxon>
    </lineage>
</organism>
<protein>
    <submittedName>
        <fullName evidence="3">DNA protecting protein DprA</fullName>
    </submittedName>
</protein>
<dbReference type="Proteomes" id="UP000007271">
    <property type="component" value="Unassembled WGS sequence"/>
</dbReference>
<dbReference type="PANTHER" id="PTHR43022">
    <property type="entry name" value="PROTEIN SMF"/>
    <property type="match status" value="1"/>
</dbReference>
<evidence type="ECO:0000259" key="2">
    <source>
        <dbReference type="Pfam" id="PF02481"/>
    </source>
</evidence>
<dbReference type="NCBIfam" id="TIGR00732">
    <property type="entry name" value="dprA"/>
    <property type="match status" value="1"/>
</dbReference>
<dbReference type="GO" id="GO:0009294">
    <property type="term" value="P:DNA-mediated transformation"/>
    <property type="evidence" value="ECO:0007669"/>
    <property type="project" value="InterPro"/>
</dbReference>
<dbReference type="PANTHER" id="PTHR43022:SF1">
    <property type="entry name" value="PROTEIN SMF"/>
    <property type="match status" value="1"/>
</dbReference>
<name>J3JBQ7_9LACO</name>
<dbReference type="Gene3D" id="3.40.50.450">
    <property type="match status" value="1"/>
</dbReference>
<dbReference type="STRING" id="1185325.A11Y_23627"/>